<evidence type="ECO:0008006" key="6">
    <source>
        <dbReference type="Google" id="ProtNLM"/>
    </source>
</evidence>
<dbReference type="PANTHER" id="PTHR48075">
    <property type="entry name" value="3-HYDROXYACYL-COA DEHYDROGENASE FAMILY PROTEIN"/>
    <property type="match status" value="1"/>
</dbReference>
<dbReference type="GO" id="GO:0070403">
    <property type="term" value="F:NAD+ binding"/>
    <property type="evidence" value="ECO:0007669"/>
    <property type="project" value="InterPro"/>
</dbReference>
<evidence type="ECO:0000313" key="5">
    <source>
        <dbReference type="EnsemblMetazoa" id="AATE011017-PA.1"/>
    </source>
</evidence>
<dbReference type="SUPFAM" id="SSF55729">
    <property type="entry name" value="Acyl-CoA N-acyltransferases (Nat)"/>
    <property type="match status" value="1"/>
</dbReference>
<evidence type="ECO:0000259" key="3">
    <source>
        <dbReference type="Pfam" id="PF00725"/>
    </source>
</evidence>
<name>A0A182J479_ANOAO</name>
<reference evidence="5" key="1">
    <citation type="submission" date="2022-08" db="UniProtKB">
        <authorList>
            <consortium name="EnsemblMetazoa"/>
        </authorList>
    </citation>
    <scope>IDENTIFICATION</scope>
    <source>
        <strain evidence="5">EBRO</strain>
    </source>
</reference>
<dbReference type="InterPro" id="IPR036291">
    <property type="entry name" value="NAD(P)-bd_dom_sf"/>
</dbReference>
<dbReference type="GO" id="GO:0006631">
    <property type="term" value="P:fatty acid metabolic process"/>
    <property type="evidence" value="ECO:0007669"/>
    <property type="project" value="InterPro"/>
</dbReference>
<dbReference type="Gene3D" id="3.40.50.720">
    <property type="entry name" value="NAD(P)-binding Rossmann-like Domain"/>
    <property type="match status" value="1"/>
</dbReference>
<dbReference type="PANTHER" id="PTHR48075:SF1">
    <property type="entry name" value="LAMBDA-CRYSTALLIN HOMOLOG"/>
    <property type="match status" value="1"/>
</dbReference>
<dbReference type="VEuPathDB" id="VectorBase:AATE011017"/>
<evidence type="ECO:0000259" key="4">
    <source>
        <dbReference type="Pfam" id="PF02737"/>
    </source>
</evidence>
<evidence type="ECO:0000256" key="2">
    <source>
        <dbReference type="ARBA" id="ARBA00023002"/>
    </source>
</evidence>
<protein>
    <recommendedName>
        <fullName evidence="6">N-acetyltransferase domain-containing protein</fullName>
    </recommendedName>
</protein>
<organism evidence="5">
    <name type="scientific">Anopheles atroparvus</name>
    <name type="common">European mosquito</name>
    <dbReference type="NCBI Taxonomy" id="41427"/>
    <lineage>
        <taxon>Eukaryota</taxon>
        <taxon>Metazoa</taxon>
        <taxon>Ecdysozoa</taxon>
        <taxon>Arthropoda</taxon>
        <taxon>Hexapoda</taxon>
        <taxon>Insecta</taxon>
        <taxon>Pterygota</taxon>
        <taxon>Neoptera</taxon>
        <taxon>Endopterygota</taxon>
        <taxon>Diptera</taxon>
        <taxon>Nematocera</taxon>
        <taxon>Culicoidea</taxon>
        <taxon>Culicidae</taxon>
        <taxon>Anophelinae</taxon>
        <taxon>Anopheles</taxon>
    </lineage>
</organism>
<dbReference type="InterPro" id="IPR016181">
    <property type="entry name" value="Acyl_CoA_acyltransferase"/>
</dbReference>
<dbReference type="Pfam" id="PF00725">
    <property type="entry name" value="3HCDH"/>
    <property type="match status" value="1"/>
</dbReference>
<dbReference type="InterPro" id="IPR006108">
    <property type="entry name" value="3HC_DH_C"/>
</dbReference>
<dbReference type="InterPro" id="IPR006176">
    <property type="entry name" value="3-OHacyl-CoA_DH_NAD-bd"/>
</dbReference>
<comment type="similarity">
    <text evidence="1">Belongs to the 3-hydroxyacyl-CoA dehydrogenase family.</text>
</comment>
<dbReference type="SUPFAM" id="SSF51735">
    <property type="entry name" value="NAD(P)-binding Rossmann-fold domains"/>
    <property type="match status" value="1"/>
</dbReference>
<dbReference type="InterPro" id="IPR008927">
    <property type="entry name" value="6-PGluconate_DH-like_C_sf"/>
</dbReference>
<dbReference type="InterPro" id="IPR013328">
    <property type="entry name" value="6PGD_dom2"/>
</dbReference>
<dbReference type="SUPFAM" id="SSF48179">
    <property type="entry name" value="6-phosphogluconate dehydrogenase C-terminal domain-like"/>
    <property type="match status" value="1"/>
</dbReference>
<evidence type="ECO:0000256" key="1">
    <source>
        <dbReference type="ARBA" id="ARBA00009463"/>
    </source>
</evidence>
<feature type="domain" description="3-hydroxyacyl-CoA dehydrogenase NAD binding" evidence="4">
    <location>
        <begin position="35"/>
        <end position="213"/>
    </location>
</feature>
<dbReference type="Gene3D" id="1.10.1040.10">
    <property type="entry name" value="N-(1-d-carboxylethyl)-l-norvaline Dehydrogenase, domain 2"/>
    <property type="match status" value="1"/>
</dbReference>
<dbReference type="STRING" id="41427.A0A182J479"/>
<dbReference type="FunFam" id="3.40.50.720:FF:000356">
    <property type="entry name" value="Lambda-crystallin homolog"/>
    <property type="match status" value="1"/>
</dbReference>
<accession>A0A182J479</accession>
<sequence>LVWFKCPKPYLCNRSFHYRLKSSDINMASKMKKEKVAIIGSGLIGRSWAMLFAGVGYQVTIYDIIPDIVQKALKETQEELDSLEKRGLIRGTLTAAEQFACIKGTAELKDAITDAIYVQECVPERLDIKKKLYNEVDRLVGPNTILASSTSTFMPSLFSEEMKHRAQVLVAHPVNPPYYVPLVEIVPAPWTKSEYTTKARELMTEIGQKPVTLSRQIEGFALNRIQYAILNETWRLVADGILNVKDIDVVMSEGLGMRYAFLGPLETAHLNAEGMLNYCERYSNTIFSVSATMGPTPRMEGKVAEQVAKELEEMVPIDKLPERQCTFLILDRERFEQTNDEIAALVGDTNIFLLSRAEDDEALLGQAEEEDSKGRTGEIEIMIAEATVRGKRYGWEATLLMLLFGVEYLHIGQYLAITKDTNSKAMQMFERMKFRETKRTPVFQEVTFARTVDNSWMEWLKNELGSYTILPYHTD</sequence>
<feature type="domain" description="3-hydroxyacyl-CoA dehydrogenase C-terminal" evidence="3">
    <location>
        <begin position="219"/>
        <end position="307"/>
    </location>
</feature>
<dbReference type="Pfam" id="PF02737">
    <property type="entry name" value="3HCDH_N"/>
    <property type="match status" value="1"/>
</dbReference>
<proteinExistence type="inferred from homology"/>
<dbReference type="AlphaFoldDB" id="A0A182J479"/>
<dbReference type="GO" id="GO:0050104">
    <property type="term" value="F:L-gulonate 3-dehydrogenase activity"/>
    <property type="evidence" value="ECO:0007669"/>
    <property type="project" value="TreeGrafter"/>
</dbReference>
<dbReference type="EnsemblMetazoa" id="AATE011017-RA">
    <property type="protein sequence ID" value="AATE011017-PA.1"/>
    <property type="gene ID" value="AATE011017"/>
</dbReference>
<keyword evidence="2" id="KW-0560">Oxidoreductase</keyword>